<dbReference type="AlphaFoldDB" id="A0A9X2D718"/>
<dbReference type="Pfam" id="PF07907">
    <property type="entry name" value="YibE_F"/>
    <property type="match status" value="1"/>
</dbReference>
<keyword evidence="1" id="KW-1133">Transmembrane helix</keyword>
<keyword evidence="1" id="KW-0812">Transmembrane</keyword>
<feature type="transmembrane region" description="Helical" evidence="1">
    <location>
        <begin position="123"/>
        <end position="140"/>
    </location>
</feature>
<dbReference type="RefSeq" id="WP_250827049.1">
    <property type="nucleotide sequence ID" value="NZ_JAMOIL010000010.1"/>
</dbReference>
<organism evidence="2 3">
    <name type="scientific">Nocardioides bruguierae</name>
    <dbReference type="NCBI Taxonomy" id="2945102"/>
    <lineage>
        <taxon>Bacteria</taxon>
        <taxon>Bacillati</taxon>
        <taxon>Actinomycetota</taxon>
        <taxon>Actinomycetes</taxon>
        <taxon>Propionibacteriales</taxon>
        <taxon>Nocardioidaceae</taxon>
        <taxon>Nocardioides</taxon>
    </lineage>
</organism>
<feature type="transmembrane region" description="Helical" evidence="1">
    <location>
        <begin position="147"/>
        <end position="167"/>
    </location>
</feature>
<proteinExistence type="predicted"/>
<comment type="caution">
    <text evidence="2">The sequence shown here is derived from an EMBL/GenBank/DDBJ whole genome shotgun (WGS) entry which is preliminary data.</text>
</comment>
<dbReference type="Proteomes" id="UP001139485">
    <property type="component" value="Unassembled WGS sequence"/>
</dbReference>
<feature type="transmembrane region" description="Helical" evidence="1">
    <location>
        <begin position="245"/>
        <end position="266"/>
    </location>
</feature>
<feature type="transmembrane region" description="Helical" evidence="1">
    <location>
        <begin position="299"/>
        <end position="324"/>
    </location>
</feature>
<keyword evidence="1" id="KW-0472">Membrane</keyword>
<keyword evidence="3" id="KW-1185">Reference proteome</keyword>
<dbReference type="PANTHER" id="PTHR41771:SF1">
    <property type="entry name" value="MEMBRANE PROTEIN"/>
    <property type="match status" value="1"/>
</dbReference>
<dbReference type="EMBL" id="JAMOIL010000010">
    <property type="protein sequence ID" value="MCM0620418.1"/>
    <property type="molecule type" value="Genomic_DNA"/>
</dbReference>
<reference evidence="2" key="1">
    <citation type="submission" date="2022-05" db="EMBL/GenBank/DDBJ databases">
        <authorList>
            <person name="Tuo L."/>
        </authorList>
    </citation>
    <scope>NUCLEOTIDE SEQUENCE</scope>
    <source>
        <strain evidence="2">BSK12Z-4</strain>
    </source>
</reference>
<evidence type="ECO:0000256" key="1">
    <source>
        <dbReference type="SAM" id="Phobius"/>
    </source>
</evidence>
<accession>A0A9X2D718</accession>
<name>A0A9X2D718_9ACTN</name>
<dbReference type="PANTHER" id="PTHR41771">
    <property type="entry name" value="MEMBRANE PROTEIN-RELATED"/>
    <property type="match status" value="1"/>
</dbReference>
<dbReference type="InterPro" id="IPR012507">
    <property type="entry name" value="YibE_F"/>
</dbReference>
<feature type="transmembrane region" description="Helical" evidence="1">
    <location>
        <begin position="344"/>
        <end position="367"/>
    </location>
</feature>
<feature type="transmembrane region" description="Helical" evidence="1">
    <location>
        <begin position="173"/>
        <end position="190"/>
    </location>
</feature>
<evidence type="ECO:0000313" key="2">
    <source>
        <dbReference type="EMBL" id="MCM0620418.1"/>
    </source>
</evidence>
<feature type="transmembrane region" description="Helical" evidence="1">
    <location>
        <begin position="202"/>
        <end position="225"/>
    </location>
</feature>
<sequence length="373" mass="38343">MLLALIAVALLAALAGTVRLWPESSAVAAVDDLAGSTAPGTTYVTGRVVTVQEPCADQSQVGDGCGALRVTVDGESSPVVVPAAAEVLASGLASGDEVELLRTQPQGDGGQATYAYYATDRDAALLWLLVLFVVVAVAVARLRGLMAIVGLTVSGLVLWQFTLPALLTGENGVAVALCTATLILVVVLYTTHGLSWRTSTALLGTLAGVLMVLGLGEAWMRLAALTGVSDESTALLGAYASDLDYRGLLACALVIAGLGILNDVTITQTSAVWELRGAAPGLPRTALFSRGMRIGRDHIASTIYTIVFAYAGGALAVLMLLYLYDRPLLDLVSTEQLAEEIVRTLTGAVGLMLAVPVTTALAAVLAGPPRAAD</sequence>
<evidence type="ECO:0000313" key="3">
    <source>
        <dbReference type="Proteomes" id="UP001139485"/>
    </source>
</evidence>
<gene>
    <name evidence="2" type="ORF">M8330_08920</name>
</gene>
<protein>
    <submittedName>
        <fullName evidence="2">YibE/F family protein</fullName>
    </submittedName>
</protein>